<dbReference type="OrthoDB" id="2988479at2"/>
<proteinExistence type="predicted"/>
<keyword evidence="2" id="KW-1185">Reference proteome</keyword>
<accession>A0A135L599</accession>
<reference evidence="1 2" key="1">
    <citation type="submission" date="2016-02" db="EMBL/GenBank/DDBJ databases">
        <title>Draft Genome for Tepidibacillus decaturensis nov. sp. Strain Z9, an Anaerobic, Moderately Thermophilic and Heterotrophic Bacterium from Deep Subsurface of the Illinois Basin, USA.</title>
        <authorList>
            <person name="Dong Y."/>
            <person name="Chang J.Y."/>
            <person name="Sanford R."/>
            <person name="Fouke B.W."/>
        </authorList>
    </citation>
    <scope>NUCLEOTIDE SEQUENCE [LARGE SCALE GENOMIC DNA]</scope>
    <source>
        <strain evidence="1 2">Z9</strain>
    </source>
</reference>
<gene>
    <name evidence="1" type="ORF">U473_09265</name>
</gene>
<evidence type="ECO:0000313" key="2">
    <source>
        <dbReference type="Proteomes" id="UP000070352"/>
    </source>
</evidence>
<name>A0A135L599_9BACI</name>
<comment type="caution">
    <text evidence="1">The sequence shown here is derived from an EMBL/GenBank/DDBJ whole genome shotgun (WGS) entry which is preliminary data.</text>
</comment>
<dbReference type="Proteomes" id="UP000070352">
    <property type="component" value="Unassembled WGS sequence"/>
</dbReference>
<protein>
    <submittedName>
        <fullName evidence="1">Uncharacterized protein</fullName>
    </submittedName>
</protein>
<dbReference type="RefSeq" id="WP_068725555.1">
    <property type="nucleotide sequence ID" value="NZ_LSKU01000001.1"/>
</dbReference>
<dbReference type="STRING" id="1413211.U473_09265"/>
<dbReference type="EMBL" id="LSKU01000001">
    <property type="protein sequence ID" value="KXG44168.1"/>
    <property type="molecule type" value="Genomic_DNA"/>
</dbReference>
<sequence>MNYRYVSGADNGQFHSMDEGDMLIDGGIWATSKDGGAVGSPYKVYFDIYESVWGSDRYVGVTSVTPDSELGKITNFSGSFGLQAAGEYYIVAYKVNDDGWNLAASGTISTE</sequence>
<organism evidence="1 2">
    <name type="scientific">Tepidibacillus decaturensis</name>
    <dbReference type="NCBI Taxonomy" id="1413211"/>
    <lineage>
        <taxon>Bacteria</taxon>
        <taxon>Bacillati</taxon>
        <taxon>Bacillota</taxon>
        <taxon>Bacilli</taxon>
        <taxon>Bacillales</taxon>
        <taxon>Bacillaceae</taxon>
        <taxon>Tepidibacillus</taxon>
    </lineage>
</organism>
<dbReference type="AlphaFoldDB" id="A0A135L599"/>
<evidence type="ECO:0000313" key="1">
    <source>
        <dbReference type="EMBL" id="KXG44168.1"/>
    </source>
</evidence>